<feature type="region of interest" description="Disordered" evidence="1">
    <location>
        <begin position="1"/>
        <end position="144"/>
    </location>
</feature>
<keyword evidence="4" id="KW-1185">Reference proteome</keyword>
<gene>
    <name evidence="3" type="ORF">AAP_00335</name>
</gene>
<reference evidence="3 4" key="1">
    <citation type="journal article" date="2016" name="Genome Biol. Evol.">
        <title>Divergent and convergent evolution of fungal pathogenicity.</title>
        <authorList>
            <person name="Shang Y."/>
            <person name="Xiao G."/>
            <person name="Zheng P."/>
            <person name="Cen K."/>
            <person name="Zhan S."/>
            <person name="Wang C."/>
        </authorList>
    </citation>
    <scope>NUCLEOTIDE SEQUENCE [LARGE SCALE GENOMIC DNA]</scope>
    <source>
        <strain evidence="3 4">ARSEF 7405</strain>
    </source>
</reference>
<name>A0A168DSV7_9EURO</name>
<organism evidence="3 4">
    <name type="scientific">Ascosphaera apis ARSEF 7405</name>
    <dbReference type="NCBI Taxonomy" id="392613"/>
    <lineage>
        <taxon>Eukaryota</taxon>
        <taxon>Fungi</taxon>
        <taxon>Dikarya</taxon>
        <taxon>Ascomycota</taxon>
        <taxon>Pezizomycotina</taxon>
        <taxon>Eurotiomycetes</taxon>
        <taxon>Eurotiomycetidae</taxon>
        <taxon>Onygenales</taxon>
        <taxon>Ascosphaeraceae</taxon>
        <taxon>Ascosphaera</taxon>
    </lineage>
</organism>
<dbReference type="Proteomes" id="UP000242877">
    <property type="component" value="Unassembled WGS sequence"/>
</dbReference>
<dbReference type="OrthoDB" id="4739136at2759"/>
<evidence type="ECO:0000259" key="2">
    <source>
        <dbReference type="Pfam" id="PF25482"/>
    </source>
</evidence>
<feature type="compositionally biased region" description="Polar residues" evidence="1">
    <location>
        <begin position="107"/>
        <end position="137"/>
    </location>
</feature>
<feature type="compositionally biased region" description="Low complexity" evidence="1">
    <location>
        <begin position="30"/>
        <end position="49"/>
    </location>
</feature>
<protein>
    <recommendedName>
        <fullName evidence="2">DUF7905 domain-containing protein</fullName>
    </recommendedName>
</protein>
<evidence type="ECO:0000256" key="1">
    <source>
        <dbReference type="SAM" id="MobiDB-lite"/>
    </source>
</evidence>
<evidence type="ECO:0000313" key="4">
    <source>
        <dbReference type="Proteomes" id="UP000242877"/>
    </source>
</evidence>
<accession>A0A168DSV7</accession>
<proteinExistence type="predicted"/>
<sequence>MEDPDFEVANAAEWQTVDRKKTKPARHTQASAAAAPPRSNSRRPYTAPRPVAPTPIRPPVVNKPANNASGNVFGKLAELENRKTPSPPIQPRGMNNTNSKPPVHPKTANSYALRNQSNSARTRVNSSPHARTSTVDQGRNAFRNARPSTVKIDLPAPYSTLKELVNRGLPGLPPNVIGECLTFNYITDRTGAFVPPPRDEAHFINVWGPPAQAQEAEKLIKSLFFPQNPPVHPVKKSNKADKFATTNLKAMQKAEIAEAKRRTETFMDSLREKPENPTRFPESLLFLWPDDEFPMNECLGGDKLTDFDDLRRKTGCHIYIDDANTNCIRVDGDDPAKITKIMQGLRLHWAGLLAKTNVKVKAYFVQVPPVRAEVAVDIKTRRGRAIHVPRPYDPEIRDDVKWDADARFLRAKNEIRLRAGVERSLQALKFSNGHLRMRVNFGTFVLREYQNLRQGRSRYTFEEFRNMLLLSRTRGYLDTELSTEHRQGLLPRCLQRTDLLTLFNPRHSSLENTLPSYTISFNFEEGNARLRLEVEFDATPSGQYERGNRTWFKTTPEDDIELERPILQVGIMDFERSDWELDIKLMGSPTDNSNISRSLKEFANMVGLRRSEVDDPTAPGRLRASFPVENSQSLKFIEEKTSLRYRLKQTNYVLEMARYDTFRCTSSVGAFNTGGSFTYGAPQVSEIGVTTWGASLYDTTWDNMIGQNATSARGENVRWKPSFKAFFPSRNPETKDDVYAGFGEFLGLVQEVAEMLALNIKCRPQPVQKKQRNEKESAISHRLLKI</sequence>
<feature type="region of interest" description="Disordered" evidence="1">
    <location>
        <begin position="767"/>
        <end position="786"/>
    </location>
</feature>
<dbReference type="Pfam" id="PF25482">
    <property type="entry name" value="DUF7905"/>
    <property type="match status" value="1"/>
</dbReference>
<feature type="domain" description="DUF7905" evidence="2">
    <location>
        <begin position="402"/>
        <end position="732"/>
    </location>
</feature>
<dbReference type="EMBL" id="AZGZ01000001">
    <property type="protein sequence ID" value="KZZ98074.1"/>
    <property type="molecule type" value="Genomic_DNA"/>
</dbReference>
<dbReference type="AlphaFoldDB" id="A0A168DSV7"/>
<dbReference type="VEuPathDB" id="FungiDB:AAP_00335"/>
<evidence type="ECO:0000313" key="3">
    <source>
        <dbReference type="EMBL" id="KZZ98074.1"/>
    </source>
</evidence>
<comment type="caution">
    <text evidence="3">The sequence shown here is derived from an EMBL/GenBank/DDBJ whole genome shotgun (WGS) entry which is preliminary data.</text>
</comment>
<dbReference type="InterPro" id="IPR057227">
    <property type="entry name" value="DUF7905"/>
</dbReference>